<gene>
    <name evidence="1" type="ORF">MTY_1190</name>
</gene>
<protein>
    <submittedName>
        <fullName evidence="1">DNA-directed RNA polymerase, beta' subunit/160 kD subunit</fullName>
    </submittedName>
</protein>
<sequence>MADGQHQLSIINREKLVISGVLQVLNYDEEEILLETTLGYLVIKGSNFNISNLSLETGNLELSGRVNNLSYSEGKGARGKGLMQRLFR</sequence>
<keyword evidence="1" id="KW-0804">Transcription</keyword>
<proteinExistence type="predicted"/>
<evidence type="ECO:0000313" key="1">
    <source>
        <dbReference type="EMBL" id="GAF25853.1"/>
    </source>
</evidence>
<dbReference type="AlphaFoldDB" id="A0A0S6UCE3"/>
<dbReference type="InterPro" id="IPR022476">
    <property type="entry name" value="Spore_YabP/YqfC"/>
</dbReference>
<dbReference type="GO" id="GO:0000428">
    <property type="term" value="C:DNA-directed RNA polymerase complex"/>
    <property type="evidence" value="ECO:0007669"/>
    <property type="project" value="UniProtKB-KW"/>
</dbReference>
<dbReference type="GO" id="GO:0030435">
    <property type="term" value="P:sporulation resulting in formation of a cellular spore"/>
    <property type="evidence" value="ECO:0007669"/>
    <property type="project" value="InterPro"/>
</dbReference>
<dbReference type="Pfam" id="PF07873">
    <property type="entry name" value="YabP"/>
    <property type="match status" value="1"/>
</dbReference>
<dbReference type="PIRSF" id="PIRSF011576">
    <property type="entry name" value="YabP"/>
    <property type="match status" value="1"/>
</dbReference>
<dbReference type="NCBIfam" id="TIGR02892">
    <property type="entry name" value="spore_yabP"/>
    <property type="match status" value="1"/>
</dbReference>
<dbReference type="RefSeq" id="WP_025773661.1">
    <property type="nucleotide sequence ID" value="NZ_DF238840.1"/>
</dbReference>
<keyword evidence="1" id="KW-0240">DNA-directed RNA polymerase</keyword>
<dbReference type="InterPro" id="IPR038705">
    <property type="entry name" value="YabP_sf"/>
</dbReference>
<organism evidence="1">
    <name type="scientific">Moorella thermoacetica Y72</name>
    <dbReference type="NCBI Taxonomy" id="1325331"/>
    <lineage>
        <taxon>Bacteria</taxon>
        <taxon>Bacillati</taxon>
        <taxon>Bacillota</taxon>
        <taxon>Clostridia</taxon>
        <taxon>Neomoorellales</taxon>
        <taxon>Neomoorellaceae</taxon>
        <taxon>Neomoorella</taxon>
    </lineage>
</organism>
<dbReference type="InterPro" id="IPR012504">
    <property type="entry name" value="Spore_YabP"/>
</dbReference>
<dbReference type="Gene3D" id="2.60.40.2000">
    <property type="match status" value="1"/>
</dbReference>
<accession>A0A0S6UCE3</accession>
<dbReference type="EMBL" id="DF238840">
    <property type="protein sequence ID" value="GAF25853.1"/>
    <property type="molecule type" value="Genomic_DNA"/>
</dbReference>
<dbReference type="Proteomes" id="UP000063718">
    <property type="component" value="Unassembled WGS sequence"/>
</dbReference>
<reference evidence="1" key="1">
    <citation type="journal article" date="2014" name="Gene">
        <title>Genome-guided analysis of transformation efficiency and carbon dioxide assimilation by Moorella thermoacetica Y72.</title>
        <authorList>
            <person name="Tsukahara K."/>
            <person name="Kita A."/>
            <person name="Nakashimada Y."/>
            <person name="Hoshino T."/>
            <person name="Murakami K."/>
        </authorList>
    </citation>
    <scope>NUCLEOTIDE SEQUENCE [LARGE SCALE GENOMIC DNA]</scope>
    <source>
        <strain evidence="1">Y72</strain>
    </source>
</reference>
<name>A0A0S6UCE3_NEOTH</name>